<accession>A0ABS9TTL8</accession>
<comment type="caution">
    <text evidence="2">The sequence shown here is derived from an EMBL/GenBank/DDBJ whole genome shotgun (WGS) entry which is preliminary data.</text>
</comment>
<proteinExistence type="predicted"/>
<dbReference type="Proteomes" id="UP001299970">
    <property type="component" value="Unassembled WGS sequence"/>
</dbReference>
<gene>
    <name evidence="2" type="ORF">MMF94_39955</name>
</gene>
<keyword evidence="3" id="KW-1185">Reference proteome</keyword>
<protein>
    <submittedName>
        <fullName evidence="2">DUF4188 domain-containing protein</fullName>
    </submittedName>
</protein>
<evidence type="ECO:0000313" key="2">
    <source>
        <dbReference type="EMBL" id="MCH6171895.1"/>
    </source>
</evidence>
<dbReference type="Pfam" id="PF13826">
    <property type="entry name" value="Monooxy_af470-like"/>
    <property type="match status" value="1"/>
</dbReference>
<dbReference type="EMBL" id="JAKXMK010000051">
    <property type="protein sequence ID" value="MCH6171895.1"/>
    <property type="molecule type" value="Genomic_DNA"/>
</dbReference>
<evidence type="ECO:0000256" key="1">
    <source>
        <dbReference type="SAM" id="MobiDB-lite"/>
    </source>
</evidence>
<sequence>MAKIVPGRVMHQYDGELVVFHIGMTFNRWWRPDLWIPVGRDMRRMLRELSEDPDSGLLGYELLINGNGPYLAQYWSSIDKLYDYASAGSLSHRPAWTRFNAMAKKNPGAVGIWHETFIVERAESMYVGTPAMGLPGATKIMPVEKRHHRARARLEDGATTLPASPADRSHPTAGRTD</sequence>
<dbReference type="RefSeq" id="WP_241042700.1">
    <property type="nucleotide sequence ID" value="NZ_BAAAJF010000031.1"/>
</dbReference>
<name>A0ABS9TTL8_9PSEU</name>
<reference evidence="2 3" key="1">
    <citation type="submission" date="2022-03" db="EMBL/GenBank/DDBJ databases">
        <title>Pseudonocardia alaer sp. nov., a novel actinomycete isolated from reed forest soil.</title>
        <authorList>
            <person name="Wang L."/>
        </authorList>
    </citation>
    <scope>NUCLEOTIDE SEQUENCE [LARGE SCALE GENOMIC DNA]</scope>
    <source>
        <strain evidence="2 3">Y-16303</strain>
    </source>
</reference>
<dbReference type="InterPro" id="IPR025444">
    <property type="entry name" value="Monooxy_af470"/>
</dbReference>
<organism evidence="2 3">
    <name type="scientific">Pseudonocardia alaniniphila</name>
    <dbReference type="NCBI Taxonomy" id="75291"/>
    <lineage>
        <taxon>Bacteria</taxon>
        <taxon>Bacillati</taxon>
        <taxon>Actinomycetota</taxon>
        <taxon>Actinomycetes</taxon>
        <taxon>Pseudonocardiales</taxon>
        <taxon>Pseudonocardiaceae</taxon>
        <taxon>Pseudonocardia</taxon>
    </lineage>
</organism>
<evidence type="ECO:0000313" key="3">
    <source>
        <dbReference type="Proteomes" id="UP001299970"/>
    </source>
</evidence>
<feature type="region of interest" description="Disordered" evidence="1">
    <location>
        <begin position="154"/>
        <end position="177"/>
    </location>
</feature>